<protein>
    <recommendedName>
        <fullName evidence="2">F-box domain-containing protein</fullName>
    </recommendedName>
</protein>
<evidence type="ECO:0000313" key="4">
    <source>
        <dbReference type="Proteomes" id="UP000244855"/>
    </source>
</evidence>
<reference evidence="3 4" key="1">
    <citation type="journal article" date="2018" name="Sci. Rep.">
        <title>Comparative genomics provides insights into the lifestyle and reveals functional heterogeneity of dark septate endophytic fungi.</title>
        <authorList>
            <person name="Knapp D.G."/>
            <person name="Nemeth J.B."/>
            <person name="Barry K."/>
            <person name="Hainaut M."/>
            <person name="Henrissat B."/>
            <person name="Johnson J."/>
            <person name="Kuo A."/>
            <person name="Lim J.H.P."/>
            <person name="Lipzen A."/>
            <person name="Nolan M."/>
            <person name="Ohm R.A."/>
            <person name="Tamas L."/>
            <person name="Grigoriev I.V."/>
            <person name="Spatafora J.W."/>
            <person name="Nagy L.G."/>
            <person name="Kovacs G.M."/>
        </authorList>
    </citation>
    <scope>NUCLEOTIDE SEQUENCE [LARGE SCALE GENOMIC DNA]</scope>
    <source>
        <strain evidence="3 4">DSE2036</strain>
    </source>
</reference>
<feature type="domain" description="F-box" evidence="2">
    <location>
        <begin position="50"/>
        <end position="96"/>
    </location>
</feature>
<accession>A0A2V1DV32</accession>
<dbReference type="Proteomes" id="UP000244855">
    <property type="component" value="Unassembled WGS sequence"/>
</dbReference>
<feature type="compositionally biased region" description="Basic and acidic residues" evidence="1">
    <location>
        <begin position="648"/>
        <end position="661"/>
    </location>
</feature>
<proteinExistence type="predicted"/>
<keyword evidence="4" id="KW-1185">Reference proteome</keyword>
<sequence>MESSVDHADGSPLRNPPRDVATSTSPPHDVPTSTNPPHDGSTLESPLYDGSTLRSLPREICEQIFRYLPLGDRMAFLRSNKKTHWDLLTKNLYKNVTPLRLDRLTTIVLDKLAEYRHDTEALTLHHPDMDEWIGGKGRAGHLKLDVCLDRILNMYAHNKNKLKTLAFTRTTRLDNAAYFQLKRFLTNQDSLNTVVLPLVFQLSPTSNSEILPFGVALEIFGDLEAVGEMNHLNMFLRKGSPADAAKILMDPKQHRVHKAHIFATEYNPDRLWEILCGINGSWQHLKEVLFDSFVTEHLHANPLLRFPKNIMKFTVSNTRPTDDHEDDLESERHFLISLAQLKSAAGNSDLNEFQYQQAITPIKDAFKGITSDILEEFLLTITGLQTLVFHQWTAVDKEMAEFASIHQHTLRSFSWRNGMHESRVRDVKSLVQTCPNLEALGLNAYFNRVPMCAPSIFRRDPNLEAFKKSAESLCGALNGLTRLKTLCLFTDVDPFFRPPTGKENIEWATMGMRVFASTARDNGLLSLRTIHTIHNHRQMPTRDIVSFRITFMPNHESTPGEILVAMINQLTEDEEKTLHSLGGALQISMKGYESTQMKDLYPSEETLFRFWDEESDEYQWEWEEPLEMVEPELKTSEEPLGGVTQKRKTSEELEEEPQKPDKKQRRSRGKNRLGSENPSKG</sequence>
<dbReference type="OrthoDB" id="10639543at2759"/>
<gene>
    <name evidence="3" type="ORF">DM02DRAFT_385201</name>
</gene>
<dbReference type="Gene3D" id="3.80.10.10">
    <property type="entry name" value="Ribonuclease Inhibitor"/>
    <property type="match status" value="1"/>
</dbReference>
<feature type="compositionally biased region" description="Basic residues" evidence="1">
    <location>
        <begin position="662"/>
        <end position="671"/>
    </location>
</feature>
<feature type="region of interest" description="Disordered" evidence="1">
    <location>
        <begin position="1"/>
        <end position="50"/>
    </location>
</feature>
<evidence type="ECO:0000313" key="3">
    <source>
        <dbReference type="EMBL" id="PVI00680.1"/>
    </source>
</evidence>
<evidence type="ECO:0000256" key="1">
    <source>
        <dbReference type="SAM" id="MobiDB-lite"/>
    </source>
</evidence>
<evidence type="ECO:0000259" key="2">
    <source>
        <dbReference type="PROSITE" id="PS50181"/>
    </source>
</evidence>
<organism evidence="3 4">
    <name type="scientific">Periconia macrospinosa</name>
    <dbReference type="NCBI Taxonomy" id="97972"/>
    <lineage>
        <taxon>Eukaryota</taxon>
        <taxon>Fungi</taxon>
        <taxon>Dikarya</taxon>
        <taxon>Ascomycota</taxon>
        <taxon>Pezizomycotina</taxon>
        <taxon>Dothideomycetes</taxon>
        <taxon>Pleosporomycetidae</taxon>
        <taxon>Pleosporales</taxon>
        <taxon>Massarineae</taxon>
        <taxon>Periconiaceae</taxon>
        <taxon>Periconia</taxon>
    </lineage>
</organism>
<feature type="compositionally biased region" description="Polar residues" evidence="1">
    <location>
        <begin position="21"/>
        <end position="36"/>
    </location>
</feature>
<dbReference type="InterPro" id="IPR032675">
    <property type="entry name" value="LRR_dom_sf"/>
</dbReference>
<dbReference type="PROSITE" id="PS50181">
    <property type="entry name" value="FBOX"/>
    <property type="match status" value="1"/>
</dbReference>
<dbReference type="InterPro" id="IPR001810">
    <property type="entry name" value="F-box_dom"/>
</dbReference>
<dbReference type="EMBL" id="KZ805369">
    <property type="protein sequence ID" value="PVI00680.1"/>
    <property type="molecule type" value="Genomic_DNA"/>
</dbReference>
<feature type="region of interest" description="Disordered" evidence="1">
    <location>
        <begin position="629"/>
        <end position="681"/>
    </location>
</feature>
<dbReference type="AlphaFoldDB" id="A0A2V1DV32"/>
<name>A0A2V1DV32_9PLEO</name>